<dbReference type="PANTHER" id="PTHR46481">
    <property type="entry name" value="ZINC FINGER BED DOMAIN-CONTAINING PROTEIN 4"/>
    <property type="match status" value="1"/>
</dbReference>
<reference evidence="8" key="1">
    <citation type="journal article" date="2014" name="Proc. Natl. Acad. Sci. U.S.A.">
        <title>Extensive sampling of basidiomycete genomes demonstrates inadequacy of the white-rot/brown-rot paradigm for wood decay fungi.</title>
        <authorList>
            <person name="Riley R."/>
            <person name="Salamov A.A."/>
            <person name="Brown D.W."/>
            <person name="Nagy L.G."/>
            <person name="Floudas D."/>
            <person name="Held B.W."/>
            <person name="Levasseur A."/>
            <person name="Lombard V."/>
            <person name="Morin E."/>
            <person name="Otillar R."/>
            <person name="Lindquist E.A."/>
            <person name="Sun H."/>
            <person name="LaButti K.M."/>
            <person name="Schmutz J."/>
            <person name="Jabbour D."/>
            <person name="Luo H."/>
            <person name="Baker S.E."/>
            <person name="Pisabarro A.G."/>
            <person name="Walton J.D."/>
            <person name="Blanchette R.A."/>
            <person name="Henrissat B."/>
            <person name="Martin F."/>
            <person name="Cullen D."/>
            <person name="Hibbett D.S."/>
            <person name="Grigoriev I.V."/>
        </authorList>
    </citation>
    <scope>NUCLEOTIDE SEQUENCE [LARGE SCALE GENOMIC DNA]</scope>
    <source>
        <strain evidence="8">CBS 339.88</strain>
    </source>
</reference>
<evidence type="ECO:0000256" key="5">
    <source>
        <dbReference type="ARBA" id="ARBA00023242"/>
    </source>
</evidence>
<feature type="region of interest" description="Disordered" evidence="6">
    <location>
        <begin position="1"/>
        <end position="51"/>
    </location>
</feature>
<keyword evidence="3" id="KW-0863">Zinc-finger</keyword>
<keyword evidence="5" id="KW-0539">Nucleus</keyword>
<organism evidence="7 8">
    <name type="scientific">Galerina marginata (strain CBS 339.88)</name>
    <dbReference type="NCBI Taxonomy" id="685588"/>
    <lineage>
        <taxon>Eukaryota</taxon>
        <taxon>Fungi</taxon>
        <taxon>Dikarya</taxon>
        <taxon>Basidiomycota</taxon>
        <taxon>Agaricomycotina</taxon>
        <taxon>Agaricomycetes</taxon>
        <taxon>Agaricomycetidae</taxon>
        <taxon>Agaricales</taxon>
        <taxon>Agaricineae</taxon>
        <taxon>Strophariaceae</taxon>
        <taxon>Galerina</taxon>
    </lineage>
</organism>
<proteinExistence type="predicted"/>
<dbReference type="PANTHER" id="PTHR46481:SF10">
    <property type="entry name" value="ZINC FINGER BED DOMAIN-CONTAINING PROTEIN 39"/>
    <property type="match status" value="1"/>
</dbReference>
<name>A0A067TB53_GALM3</name>
<evidence type="ECO:0000313" key="8">
    <source>
        <dbReference type="Proteomes" id="UP000027222"/>
    </source>
</evidence>
<dbReference type="InterPro" id="IPR052035">
    <property type="entry name" value="ZnF_BED_domain_contain"/>
</dbReference>
<accession>A0A067TB53</accession>
<evidence type="ECO:0000313" key="7">
    <source>
        <dbReference type="EMBL" id="KDR79572.1"/>
    </source>
</evidence>
<evidence type="ECO:0008006" key="9">
    <source>
        <dbReference type="Google" id="ProtNLM"/>
    </source>
</evidence>
<gene>
    <name evidence="7" type="ORF">GALMADRAFT_62942</name>
</gene>
<dbReference type="GO" id="GO:0005634">
    <property type="term" value="C:nucleus"/>
    <property type="evidence" value="ECO:0007669"/>
    <property type="project" value="UniProtKB-SubCell"/>
</dbReference>
<dbReference type="STRING" id="685588.A0A067TB53"/>
<evidence type="ECO:0000256" key="3">
    <source>
        <dbReference type="ARBA" id="ARBA00022771"/>
    </source>
</evidence>
<dbReference type="Gene3D" id="1.10.10.1070">
    <property type="entry name" value="Zinc finger, BED domain-containing"/>
    <property type="match status" value="1"/>
</dbReference>
<keyword evidence="4" id="KW-0862">Zinc</keyword>
<feature type="compositionally biased region" description="Acidic residues" evidence="6">
    <location>
        <begin position="28"/>
        <end position="47"/>
    </location>
</feature>
<protein>
    <recommendedName>
        <fullName evidence="9">BED-type domain-containing protein</fullName>
    </recommendedName>
</protein>
<comment type="subcellular location">
    <subcellularLocation>
        <location evidence="1">Nucleus</location>
    </subcellularLocation>
</comment>
<dbReference type="HOGENOM" id="CLU_087375_0_0_1"/>
<dbReference type="Proteomes" id="UP000027222">
    <property type="component" value="Unassembled WGS sequence"/>
</dbReference>
<evidence type="ECO:0000256" key="6">
    <source>
        <dbReference type="SAM" id="MobiDB-lite"/>
    </source>
</evidence>
<evidence type="ECO:0000256" key="2">
    <source>
        <dbReference type="ARBA" id="ARBA00022723"/>
    </source>
</evidence>
<keyword evidence="8" id="KW-1185">Reference proteome</keyword>
<dbReference type="AlphaFoldDB" id="A0A067TB53"/>
<keyword evidence="2" id="KW-0479">Metal-binding</keyword>
<evidence type="ECO:0000256" key="4">
    <source>
        <dbReference type="ARBA" id="ARBA00022833"/>
    </source>
</evidence>
<dbReference type="GO" id="GO:0008270">
    <property type="term" value="F:zinc ion binding"/>
    <property type="evidence" value="ECO:0007669"/>
    <property type="project" value="UniProtKB-KW"/>
</dbReference>
<sequence>MSSTNVCSKVPTKTAAKKPNQKATVVDAADDDDDKSEAASEDEEDELNSERMMKRWTSPVYAFYHPIPDIAYVDGRRAHVFQCAAKSCTYRCRRFLDGPDRSSTGNLIKHVKSCWGEAAYEAAANCQHANDARASVVKPLVTTGTITTAFERKGKGKVTYRHRQHTKTETKAEIVRWVSESVRPFKIVEDRGFLSLMKTGRPEYYVPSASTVSRDVRIVFARARARIGQMLQVSVSQLTKGKWEMTYCEHRDMPVR</sequence>
<dbReference type="EMBL" id="KL142373">
    <property type="protein sequence ID" value="KDR79572.1"/>
    <property type="molecule type" value="Genomic_DNA"/>
</dbReference>
<evidence type="ECO:0000256" key="1">
    <source>
        <dbReference type="ARBA" id="ARBA00004123"/>
    </source>
</evidence>
<dbReference type="OrthoDB" id="2677917at2759"/>
<dbReference type="SUPFAM" id="SSF140996">
    <property type="entry name" value="Hermes dimerisation domain"/>
    <property type="match status" value="1"/>
</dbReference>